<reference evidence="1" key="2">
    <citation type="submission" date="2015-06" db="UniProtKB">
        <authorList>
            <consortium name="EnsemblPlants"/>
        </authorList>
    </citation>
    <scope>IDENTIFICATION</scope>
</reference>
<reference evidence="2" key="1">
    <citation type="submission" date="2013-06" db="EMBL/GenBank/DDBJ databases">
        <authorList>
            <person name="Zhao Q."/>
        </authorList>
    </citation>
    <scope>NUCLEOTIDE SEQUENCE</scope>
    <source>
        <strain evidence="2">cv. W1943</strain>
    </source>
</reference>
<evidence type="ECO:0000313" key="2">
    <source>
        <dbReference type="Proteomes" id="UP000008022"/>
    </source>
</evidence>
<evidence type="ECO:0000313" key="1">
    <source>
        <dbReference type="EnsemblPlants" id="ORUFI10G13480.1"/>
    </source>
</evidence>
<dbReference type="AlphaFoldDB" id="A0A0E0R078"/>
<sequence length="131" mass="13855">MGPLLGRMEMHRGCQAEGRLDRSTSVHGNDGGLLFANPCGGVAGVGWSRSWIWGPEPGFGHIAPPSRAAMMVGRSLSMVPSHLHGAPHLLDRFTWSWGVPYGKTVKMATGKEGRGCQHVAVGGGHASSLSW</sequence>
<organism evidence="1 2">
    <name type="scientific">Oryza rufipogon</name>
    <name type="common">Brownbeard rice</name>
    <name type="synonym">Asian wild rice</name>
    <dbReference type="NCBI Taxonomy" id="4529"/>
    <lineage>
        <taxon>Eukaryota</taxon>
        <taxon>Viridiplantae</taxon>
        <taxon>Streptophyta</taxon>
        <taxon>Embryophyta</taxon>
        <taxon>Tracheophyta</taxon>
        <taxon>Spermatophyta</taxon>
        <taxon>Magnoliopsida</taxon>
        <taxon>Liliopsida</taxon>
        <taxon>Poales</taxon>
        <taxon>Poaceae</taxon>
        <taxon>BOP clade</taxon>
        <taxon>Oryzoideae</taxon>
        <taxon>Oryzeae</taxon>
        <taxon>Oryzinae</taxon>
        <taxon>Oryza</taxon>
    </lineage>
</organism>
<dbReference type="Proteomes" id="UP000008022">
    <property type="component" value="Unassembled WGS sequence"/>
</dbReference>
<name>A0A0E0R078_ORYRU</name>
<keyword evidence="2" id="KW-1185">Reference proteome</keyword>
<dbReference type="EnsemblPlants" id="ORUFI10G13480.1">
    <property type="protein sequence ID" value="ORUFI10G13480.1"/>
    <property type="gene ID" value="ORUFI10G13480"/>
</dbReference>
<proteinExistence type="predicted"/>
<dbReference type="HOGENOM" id="CLU_1930965_0_0_1"/>
<accession>A0A0E0R078</accession>
<dbReference type="Gramene" id="ORUFI10G13480.1">
    <property type="protein sequence ID" value="ORUFI10G13480.1"/>
    <property type="gene ID" value="ORUFI10G13480"/>
</dbReference>
<protein>
    <submittedName>
        <fullName evidence="1">Uncharacterized protein</fullName>
    </submittedName>
</protein>